<evidence type="ECO:0000259" key="16">
    <source>
        <dbReference type="Pfam" id="PF20658"/>
    </source>
</evidence>
<dbReference type="AlphaFoldDB" id="B1VEG3"/>
<evidence type="ECO:0000256" key="8">
    <source>
        <dbReference type="ARBA" id="ARBA00023097"/>
    </source>
</evidence>
<dbReference type="NCBIfam" id="NF002825">
    <property type="entry name" value="PRK02999.1"/>
    <property type="match status" value="1"/>
</dbReference>
<dbReference type="InterPro" id="IPR048357">
    <property type="entry name" value="MSG_insertion"/>
</dbReference>
<feature type="binding site" evidence="10">
    <location>
        <position position="330"/>
    </location>
    <ligand>
        <name>acetyl-CoA</name>
        <dbReference type="ChEBI" id="CHEBI:57288"/>
    </ligand>
</feature>
<dbReference type="Proteomes" id="UP000001727">
    <property type="component" value="Chromosome"/>
</dbReference>
<proteinExistence type="inferred from homology"/>
<dbReference type="SUPFAM" id="SSF51645">
    <property type="entry name" value="Malate synthase G"/>
    <property type="match status" value="1"/>
</dbReference>
<dbReference type="HAMAP" id="MF_00641">
    <property type="entry name" value="Malate_synth_G"/>
    <property type="match status" value="1"/>
</dbReference>
<evidence type="ECO:0000259" key="17">
    <source>
        <dbReference type="Pfam" id="PF20659"/>
    </source>
</evidence>
<dbReference type="GO" id="GO:0005829">
    <property type="term" value="C:cytosol"/>
    <property type="evidence" value="ECO:0007669"/>
    <property type="project" value="TreeGrafter"/>
</dbReference>
<name>B1VEG3_CORU7</name>
<dbReference type="InterPro" id="IPR048355">
    <property type="entry name" value="MS_C"/>
</dbReference>
<comment type="subunit">
    <text evidence="10">Monomer.</text>
</comment>
<protein>
    <recommendedName>
        <fullName evidence="10 11">Malate synthase G</fullName>
        <ecNumber evidence="10 11">2.3.3.9</ecNumber>
    </recommendedName>
</protein>
<feature type="binding site" evidence="10">
    <location>
        <position position="449"/>
    </location>
    <ligand>
        <name>Mg(2+)</name>
        <dbReference type="ChEBI" id="CHEBI:18420"/>
    </ligand>
</feature>
<keyword evidence="4 10" id="KW-0816">Tricarboxylic acid cycle</keyword>
<evidence type="ECO:0000256" key="4">
    <source>
        <dbReference type="ARBA" id="ARBA00022532"/>
    </source>
</evidence>
<feature type="domain" description="Malate synthase G alpha-beta insertion" evidence="16">
    <location>
        <begin position="178"/>
        <end position="252"/>
    </location>
</feature>
<comment type="catalytic activity">
    <reaction evidence="9 10 13">
        <text>glyoxylate + acetyl-CoA + H2O = (S)-malate + CoA + H(+)</text>
        <dbReference type="Rhea" id="RHEA:18181"/>
        <dbReference type="ChEBI" id="CHEBI:15377"/>
        <dbReference type="ChEBI" id="CHEBI:15378"/>
        <dbReference type="ChEBI" id="CHEBI:15589"/>
        <dbReference type="ChEBI" id="CHEBI:36655"/>
        <dbReference type="ChEBI" id="CHEBI:57287"/>
        <dbReference type="ChEBI" id="CHEBI:57288"/>
        <dbReference type="EC" id="2.3.3.9"/>
    </reaction>
</comment>
<feature type="modified residue" description="Cysteine sulfenic acid (-SOH)" evidence="10">
    <location>
        <position position="635"/>
    </location>
</feature>
<feature type="domain" description="Malate synthase TIM barrel" evidence="14">
    <location>
        <begin position="354"/>
        <end position="594"/>
    </location>
</feature>
<dbReference type="STRING" id="504474.cu0192"/>
<dbReference type="InterPro" id="IPR046363">
    <property type="entry name" value="MS_N_TIM-barrel_dom"/>
</dbReference>
<dbReference type="Pfam" id="PF20659">
    <property type="entry name" value="MS_C"/>
    <property type="match status" value="1"/>
</dbReference>
<feature type="binding site" evidence="10">
    <location>
        <begin position="143"/>
        <end position="144"/>
    </location>
    <ligand>
        <name>acetyl-CoA</name>
        <dbReference type="ChEBI" id="CHEBI:57288"/>
    </ligand>
</feature>
<keyword evidence="2 10" id="KW-0329">Glyoxylate bypass</keyword>
<comment type="similarity">
    <text evidence="10 13">Belongs to the malate synthase family. GlcB subfamily.</text>
</comment>
<evidence type="ECO:0000256" key="11">
    <source>
        <dbReference type="NCBIfam" id="TIGR01345"/>
    </source>
</evidence>
<dbReference type="GO" id="GO:0006099">
    <property type="term" value="P:tricarboxylic acid cycle"/>
    <property type="evidence" value="ECO:0007669"/>
    <property type="project" value="UniProtKB-KW"/>
</dbReference>
<dbReference type="EC" id="2.3.3.9" evidence="10 11"/>
<comment type="subcellular location">
    <subcellularLocation>
        <location evidence="10 13">Cytoplasm</location>
    </subcellularLocation>
</comment>
<dbReference type="Gene3D" id="1.20.1220.12">
    <property type="entry name" value="Malate synthase, domain III"/>
    <property type="match status" value="1"/>
</dbReference>
<dbReference type="InterPro" id="IPR011076">
    <property type="entry name" value="Malate_synth_sf"/>
</dbReference>
<dbReference type="Pfam" id="PF20656">
    <property type="entry name" value="MS_N"/>
    <property type="match status" value="1"/>
</dbReference>
<evidence type="ECO:0000256" key="5">
    <source>
        <dbReference type="ARBA" id="ARBA00022679"/>
    </source>
</evidence>
<feature type="domain" description="Malate synthase C-terminal" evidence="17">
    <location>
        <begin position="609"/>
        <end position="713"/>
    </location>
</feature>
<dbReference type="Pfam" id="PF01274">
    <property type="entry name" value="MS_TIM-barrel"/>
    <property type="match status" value="1"/>
</dbReference>
<dbReference type="GO" id="GO:0009436">
    <property type="term" value="P:glyoxylate catabolic process"/>
    <property type="evidence" value="ECO:0007669"/>
    <property type="project" value="TreeGrafter"/>
</dbReference>
<dbReference type="KEGG" id="cur:cu0192"/>
<evidence type="ECO:0000256" key="10">
    <source>
        <dbReference type="HAMAP-Rule" id="MF_00641"/>
    </source>
</evidence>
<keyword evidence="19" id="KW-1185">Reference proteome</keyword>
<keyword evidence="6 10" id="KW-0479">Metal-binding</keyword>
<dbReference type="InterPro" id="IPR048356">
    <property type="entry name" value="MS_N"/>
</dbReference>
<dbReference type="eggNOG" id="COG2225">
    <property type="taxonomic scope" value="Bacteria"/>
</dbReference>
<dbReference type="InterPro" id="IPR044856">
    <property type="entry name" value="Malate_synth_C_sf"/>
</dbReference>
<evidence type="ECO:0000313" key="18">
    <source>
        <dbReference type="EMBL" id="CAQ04152.1"/>
    </source>
</evidence>
<dbReference type="InterPro" id="IPR006253">
    <property type="entry name" value="Malate_synthG"/>
</dbReference>
<comment type="caution">
    <text evidence="10">Lacks conserved residue(s) required for the propagation of feature annotation.</text>
</comment>
<feature type="binding site" evidence="10">
    <location>
        <position position="357"/>
    </location>
    <ligand>
        <name>glyoxylate</name>
        <dbReference type="ChEBI" id="CHEBI:36655"/>
    </ligand>
</feature>
<dbReference type="PANTHER" id="PTHR42739">
    <property type="entry name" value="MALATE SYNTHASE G"/>
    <property type="match status" value="1"/>
</dbReference>
<feature type="active site" description="Proton donor" evidence="10 12">
    <location>
        <position position="649"/>
    </location>
</feature>
<dbReference type="GO" id="GO:0006097">
    <property type="term" value="P:glyoxylate cycle"/>
    <property type="evidence" value="ECO:0007669"/>
    <property type="project" value="UniProtKB-UniRule"/>
</dbReference>
<dbReference type="GO" id="GO:0000287">
    <property type="term" value="F:magnesium ion binding"/>
    <property type="evidence" value="ECO:0007669"/>
    <property type="project" value="TreeGrafter"/>
</dbReference>
<evidence type="ECO:0000259" key="14">
    <source>
        <dbReference type="Pfam" id="PF01274"/>
    </source>
</evidence>
<gene>
    <name evidence="18" type="primary">aceB1</name>
    <name evidence="10" type="synonym">glcB</name>
    <name evidence="18" type="ordered locus">cu0192</name>
</gene>
<comment type="function">
    <text evidence="10">Involved in the glycolate utilization. Catalyzes the condensation and subsequent hydrolysis of acetyl-coenzyme A (acetyl-CoA) and glyoxylate to form malate and CoA.</text>
</comment>
<evidence type="ECO:0000256" key="7">
    <source>
        <dbReference type="ARBA" id="ARBA00022842"/>
    </source>
</evidence>
<keyword evidence="18" id="KW-0012">Acyltransferase</keyword>
<dbReference type="GO" id="GO:0004474">
    <property type="term" value="F:malate synthase activity"/>
    <property type="evidence" value="ECO:0007669"/>
    <property type="project" value="UniProtKB-UniRule"/>
</dbReference>
<organism evidence="18 19">
    <name type="scientific">Corynebacterium urealyticum (strain ATCC 43042 / DSM 7109)</name>
    <dbReference type="NCBI Taxonomy" id="504474"/>
    <lineage>
        <taxon>Bacteria</taxon>
        <taxon>Bacillati</taxon>
        <taxon>Actinomycetota</taxon>
        <taxon>Actinomycetes</taxon>
        <taxon>Mycobacteriales</taxon>
        <taxon>Corynebacteriaceae</taxon>
        <taxon>Corynebacterium</taxon>
    </lineage>
</organism>
<evidence type="ECO:0000256" key="3">
    <source>
        <dbReference type="ARBA" id="ARBA00022490"/>
    </source>
</evidence>
<feature type="active site" description="Proton acceptor" evidence="10 12">
    <location>
        <position position="357"/>
    </location>
</feature>
<evidence type="ECO:0000313" key="19">
    <source>
        <dbReference type="Proteomes" id="UP000001727"/>
    </source>
</evidence>
<reference evidence="18 19" key="1">
    <citation type="journal article" date="2008" name="J. Biotechnol.">
        <title>The lifestyle of Corynebacterium urealyticum derived from its complete genome sequence established by pyrosequencing.</title>
        <authorList>
            <person name="Tauch A."/>
            <person name="Trost E."/>
            <person name="Tilker A."/>
            <person name="Ludewig U."/>
            <person name="Schneiker S."/>
            <person name="Goesmann A."/>
            <person name="Arnold W."/>
            <person name="Bekel T."/>
            <person name="Brinkrolf K."/>
            <person name="Brune I."/>
            <person name="Goetker S."/>
            <person name="Kalinowski J."/>
            <person name="Kamp P.-B."/>
            <person name="Lobo F.P."/>
            <person name="Viehoever P."/>
            <person name="Weisshaar B."/>
            <person name="Soriano F."/>
            <person name="Droege M."/>
            <person name="Puehler A."/>
        </authorList>
    </citation>
    <scope>NUCLEOTIDE SEQUENCE [LARGE SCALE GENOMIC DNA]</scope>
    <source>
        <strain evidence="19">ATCC 43042 / DSM 7109</strain>
    </source>
</reference>
<dbReference type="EMBL" id="AM942444">
    <property type="protein sequence ID" value="CAQ04152.1"/>
    <property type="molecule type" value="Genomic_DNA"/>
</dbReference>
<feature type="binding site" evidence="10">
    <location>
        <begin position="474"/>
        <end position="477"/>
    </location>
    <ligand>
        <name>glyoxylate</name>
        <dbReference type="ChEBI" id="CHEBI:36655"/>
    </ligand>
</feature>
<dbReference type="Gene3D" id="3.20.20.360">
    <property type="entry name" value="Malate synthase, domain 3"/>
    <property type="match status" value="2"/>
</dbReference>
<accession>B1VEG3</accession>
<dbReference type="Pfam" id="PF20658">
    <property type="entry name" value="MSG_insertion"/>
    <property type="match status" value="1"/>
</dbReference>
<evidence type="ECO:0000259" key="15">
    <source>
        <dbReference type="Pfam" id="PF20656"/>
    </source>
</evidence>
<dbReference type="NCBIfam" id="TIGR01345">
    <property type="entry name" value="malate_syn_G"/>
    <property type="match status" value="1"/>
</dbReference>
<feature type="binding site" evidence="10">
    <location>
        <position position="558"/>
    </location>
    <ligand>
        <name>acetyl-CoA</name>
        <dbReference type="ChEBI" id="CHEBI:57288"/>
    </ligand>
</feature>
<feature type="binding site" evidence="10">
    <location>
        <position position="136"/>
    </location>
    <ligand>
        <name>acetyl-CoA</name>
        <dbReference type="ChEBI" id="CHEBI:57288"/>
    </ligand>
</feature>
<sequence>MGNRNTKESNMAQTQQTERVSAGGLQVAKVLYDFVNNEVLPKAGKSGEENQKKFWDGFGEIVEKFTPRNKELLAKRDELQAKLDQWYTDHKGAQDPKEYEAFLREIGYLVDEPGEFEIATQNIDSEIAETAGPQLVVPILNARFALNAANARWGSLYDALYGTDAISEENGQEKGSSYNKVRGDKVIEWGREFLDRAIPLESGSHKDVTTYSVASGQITGEIDGEQVNLRNPEVYAGYAGEESNPSGILVRNNGLYFEIQIDPESPIGKTDKAGVKDILMESAITTIMDFEDSVAAVDATDKTLGYRNWLGLNVGDLSEEVEKNGKTFSRTLNEDRYYTAKDGSELRLQGRSLLFVRNVGHLMQNPAILDANGEEIFEGIMDAVITSAAAIEGLNKDNAHRNSRTGSIYIVKPKQHGPEEVAFTNELFGAVEDLLGLERFTLKVGVMDEERRTTANLDACIAEVKERLAFINTGFLDRTGDEIHTSMLAGPMVRKADLQTAPWKIAYEDNNVDAGLAHGLPGKAQIGKGMWAKTELMADMLAQKIGQPKEGASTAWVPSPTGATLHATHYHEVDVFEVQDKLRTEGRRETLGDILTLPVAESADWSAEEIAEEIDNNSQSILGYVVRWVEQGVGCSKIPDIHDIDLMEDRATCRINSQHLANWLKHGVVTEEQVLDSLQRMAAKVDQQNAGDAAYRNMAPDFDESVAFQAAKDLVFKGLEQPAGYTEPILHARRLEFKAKNGIA</sequence>
<feature type="binding site" evidence="10">
    <location>
        <position position="477"/>
    </location>
    <ligand>
        <name>Mg(2+)</name>
        <dbReference type="ChEBI" id="CHEBI:18420"/>
    </ligand>
</feature>
<dbReference type="HOGENOM" id="CLU_028446_1_0_11"/>
<keyword evidence="3 10" id="KW-0963">Cytoplasm</keyword>
<evidence type="ECO:0000256" key="1">
    <source>
        <dbReference type="ARBA" id="ARBA00001946"/>
    </source>
</evidence>
<evidence type="ECO:0000256" key="6">
    <source>
        <dbReference type="ARBA" id="ARBA00022723"/>
    </source>
</evidence>
<feature type="binding site" evidence="10">
    <location>
        <position position="293"/>
    </location>
    <ligand>
        <name>acetyl-CoA</name>
        <dbReference type="ChEBI" id="CHEBI:57288"/>
    </ligand>
</feature>
<feature type="domain" description="Malate synthase N-terminal" evidence="15">
    <location>
        <begin position="31"/>
        <end position="88"/>
    </location>
</feature>
<dbReference type="InterPro" id="IPR001465">
    <property type="entry name" value="Malate_synthase_TIM"/>
</dbReference>
<evidence type="ECO:0000256" key="12">
    <source>
        <dbReference type="PIRSR" id="PIRSR601465-50"/>
    </source>
</evidence>
<evidence type="ECO:0000256" key="9">
    <source>
        <dbReference type="ARBA" id="ARBA00047918"/>
    </source>
</evidence>
<comment type="pathway">
    <text evidence="10 13">Carbohydrate metabolism; glyoxylate cycle; (S)-malate from isocitrate: step 2/2.</text>
</comment>
<keyword evidence="5 10" id="KW-0808">Transferase</keyword>
<keyword evidence="8 10" id="KW-0558">Oxidation</keyword>
<dbReference type="UniPathway" id="UPA00703">
    <property type="reaction ID" value="UER00720"/>
</dbReference>
<feature type="binding site" evidence="10">
    <location>
        <position position="449"/>
    </location>
    <ligand>
        <name>glyoxylate</name>
        <dbReference type="ChEBI" id="CHEBI:36655"/>
    </ligand>
</feature>
<comment type="cofactor">
    <cofactor evidence="1 10">
        <name>Mg(2+)</name>
        <dbReference type="ChEBI" id="CHEBI:18420"/>
    </cofactor>
</comment>
<dbReference type="PANTHER" id="PTHR42739:SF1">
    <property type="entry name" value="MALATE SYNTHASE G"/>
    <property type="match status" value="1"/>
</dbReference>
<keyword evidence="7 10" id="KW-0460">Magnesium</keyword>
<evidence type="ECO:0000256" key="13">
    <source>
        <dbReference type="RuleBase" id="RU003572"/>
    </source>
</evidence>
<evidence type="ECO:0000256" key="2">
    <source>
        <dbReference type="ARBA" id="ARBA00022435"/>
    </source>
</evidence>